<dbReference type="PANTHER" id="PTHR35046:SF9">
    <property type="entry name" value="RNA-DIRECTED DNA POLYMERASE"/>
    <property type="match status" value="1"/>
</dbReference>
<protein>
    <submittedName>
        <fullName evidence="1">Gag protease polyprotein</fullName>
    </submittedName>
</protein>
<organism evidence="1 2">
    <name type="scientific">Gossypium australe</name>
    <dbReference type="NCBI Taxonomy" id="47621"/>
    <lineage>
        <taxon>Eukaryota</taxon>
        <taxon>Viridiplantae</taxon>
        <taxon>Streptophyta</taxon>
        <taxon>Embryophyta</taxon>
        <taxon>Tracheophyta</taxon>
        <taxon>Spermatophyta</taxon>
        <taxon>Magnoliopsida</taxon>
        <taxon>eudicotyledons</taxon>
        <taxon>Gunneridae</taxon>
        <taxon>Pentapetalae</taxon>
        <taxon>rosids</taxon>
        <taxon>malvids</taxon>
        <taxon>Malvales</taxon>
        <taxon>Malvaceae</taxon>
        <taxon>Malvoideae</taxon>
        <taxon>Gossypium</taxon>
    </lineage>
</organism>
<accession>A0A5B6UWS3</accession>
<dbReference type="GO" id="GO:0003676">
    <property type="term" value="F:nucleic acid binding"/>
    <property type="evidence" value="ECO:0007669"/>
    <property type="project" value="InterPro"/>
</dbReference>
<dbReference type="EMBL" id="SMMG02000009">
    <property type="protein sequence ID" value="KAA3461086.1"/>
    <property type="molecule type" value="Genomic_DNA"/>
</dbReference>
<dbReference type="Proteomes" id="UP000325315">
    <property type="component" value="Unassembled WGS sequence"/>
</dbReference>
<reference evidence="2" key="1">
    <citation type="journal article" date="2019" name="Plant Biotechnol. J.">
        <title>Genome sequencing of the Australian wild diploid species Gossypium australe highlights disease resistance and delayed gland morphogenesis.</title>
        <authorList>
            <person name="Cai Y."/>
            <person name="Cai X."/>
            <person name="Wang Q."/>
            <person name="Wang P."/>
            <person name="Zhang Y."/>
            <person name="Cai C."/>
            <person name="Xu Y."/>
            <person name="Wang K."/>
            <person name="Zhou Z."/>
            <person name="Wang C."/>
            <person name="Geng S."/>
            <person name="Li B."/>
            <person name="Dong Q."/>
            <person name="Hou Y."/>
            <person name="Wang H."/>
            <person name="Ai P."/>
            <person name="Liu Z."/>
            <person name="Yi F."/>
            <person name="Sun M."/>
            <person name="An G."/>
            <person name="Cheng J."/>
            <person name="Zhang Y."/>
            <person name="Shi Q."/>
            <person name="Xie Y."/>
            <person name="Shi X."/>
            <person name="Chang Y."/>
            <person name="Huang F."/>
            <person name="Chen Y."/>
            <person name="Hong S."/>
            <person name="Mi L."/>
            <person name="Sun Q."/>
            <person name="Zhang L."/>
            <person name="Zhou B."/>
            <person name="Peng R."/>
            <person name="Zhang X."/>
            <person name="Liu F."/>
        </authorList>
    </citation>
    <scope>NUCLEOTIDE SEQUENCE [LARGE SCALE GENOMIC DNA]</scope>
    <source>
        <strain evidence="2">cv. PA1801</strain>
    </source>
</reference>
<evidence type="ECO:0000313" key="1">
    <source>
        <dbReference type="EMBL" id="KAA3461086.1"/>
    </source>
</evidence>
<keyword evidence="1" id="KW-0378">Hydrolase</keyword>
<dbReference type="GO" id="GO:0006508">
    <property type="term" value="P:proteolysis"/>
    <property type="evidence" value="ECO:0007669"/>
    <property type="project" value="UniProtKB-KW"/>
</dbReference>
<comment type="caution">
    <text evidence="1">The sequence shown here is derived from an EMBL/GenBank/DDBJ whole genome shotgun (WGS) entry which is preliminary data.</text>
</comment>
<gene>
    <name evidence="1" type="ORF">EPI10_027689</name>
</gene>
<sequence length="133" mass="15906">MELYWWPGLKREVTDFVKDRLTKSTHFLPVHTKYFLQKLAKLYILKIVKLHGVLVSIISYWDPRFLSRFWKKLHEALGNRLDFSTTSYPQTDGQPKRVIQILQDILRSYIIESRDKWEENCLELNLPIIIASN</sequence>
<evidence type="ECO:0000313" key="2">
    <source>
        <dbReference type="Proteomes" id="UP000325315"/>
    </source>
</evidence>
<dbReference type="PANTHER" id="PTHR35046">
    <property type="entry name" value="ZINC KNUCKLE (CCHC-TYPE) FAMILY PROTEIN"/>
    <property type="match status" value="1"/>
</dbReference>
<proteinExistence type="predicted"/>
<dbReference type="InterPro" id="IPR012337">
    <property type="entry name" value="RNaseH-like_sf"/>
</dbReference>
<dbReference type="InterPro" id="IPR036397">
    <property type="entry name" value="RNaseH_sf"/>
</dbReference>
<keyword evidence="2" id="KW-1185">Reference proteome</keyword>
<dbReference type="AlphaFoldDB" id="A0A5B6UWS3"/>
<name>A0A5B6UWS3_9ROSI</name>
<dbReference type="SUPFAM" id="SSF53098">
    <property type="entry name" value="Ribonuclease H-like"/>
    <property type="match status" value="1"/>
</dbReference>
<keyword evidence="1" id="KW-0645">Protease</keyword>
<dbReference type="Gene3D" id="3.30.420.10">
    <property type="entry name" value="Ribonuclease H-like superfamily/Ribonuclease H"/>
    <property type="match status" value="1"/>
</dbReference>
<dbReference type="GO" id="GO:0008233">
    <property type="term" value="F:peptidase activity"/>
    <property type="evidence" value="ECO:0007669"/>
    <property type="project" value="UniProtKB-KW"/>
</dbReference>
<dbReference type="OrthoDB" id="1623338at2759"/>